<proteinExistence type="predicted"/>
<dbReference type="EMBL" id="CABPRJ010001427">
    <property type="protein sequence ID" value="VVC35694.1"/>
    <property type="molecule type" value="Genomic_DNA"/>
</dbReference>
<name>A0A5E4MY91_9HEMI</name>
<feature type="transmembrane region" description="Helical" evidence="2">
    <location>
        <begin position="656"/>
        <end position="685"/>
    </location>
</feature>
<accession>A0A5E4MY91</accession>
<feature type="transmembrane region" description="Helical" evidence="2">
    <location>
        <begin position="744"/>
        <end position="767"/>
    </location>
</feature>
<feature type="compositionally biased region" description="Low complexity" evidence="1">
    <location>
        <begin position="1155"/>
        <end position="1170"/>
    </location>
</feature>
<feature type="transmembrane region" description="Helical" evidence="2">
    <location>
        <begin position="720"/>
        <end position="738"/>
    </location>
</feature>
<evidence type="ECO:0000256" key="1">
    <source>
        <dbReference type="SAM" id="MobiDB-lite"/>
    </source>
</evidence>
<keyword evidence="2" id="KW-0812">Transmembrane</keyword>
<dbReference type="PANTHER" id="PTHR37686">
    <property type="entry name" value="LD36006P"/>
    <property type="match status" value="1"/>
</dbReference>
<dbReference type="OrthoDB" id="10003277at2759"/>
<reference evidence="3 4" key="1">
    <citation type="submission" date="2019-08" db="EMBL/GenBank/DDBJ databases">
        <authorList>
            <person name="Alioto T."/>
            <person name="Alioto T."/>
            <person name="Gomez Garrido J."/>
        </authorList>
    </citation>
    <scope>NUCLEOTIDE SEQUENCE [LARGE SCALE GENOMIC DNA]</scope>
</reference>
<protein>
    <submittedName>
        <fullName evidence="3">Uncharacterized protein</fullName>
    </submittedName>
</protein>
<evidence type="ECO:0000313" key="4">
    <source>
        <dbReference type="Proteomes" id="UP000325440"/>
    </source>
</evidence>
<evidence type="ECO:0000313" key="3">
    <source>
        <dbReference type="EMBL" id="VVC35694.1"/>
    </source>
</evidence>
<gene>
    <name evidence="3" type="ORF">CINCED_3A019023</name>
</gene>
<feature type="transmembrane region" description="Helical" evidence="2">
    <location>
        <begin position="691"/>
        <end position="708"/>
    </location>
</feature>
<dbReference type="InterPro" id="IPR057435">
    <property type="entry name" value="Lips"/>
</dbReference>
<dbReference type="AlphaFoldDB" id="A0A5E4MY91"/>
<keyword evidence="4" id="KW-1185">Reference proteome</keyword>
<feature type="region of interest" description="Disordered" evidence="1">
    <location>
        <begin position="1150"/>
        <end position="1174"/>
    </location>
</feature>
<dbReference type="PANTHER" id="PTHR37686:SF1">
    <property type="entry name" value="LD36006P"/>
    <property type="match status" value="1"/>
</dbReference>
<dbReference type="Pfam" id="PF25228">
    <property type="entry name" value="Lips"/>
    <property type="match status" value="1"/>
</dbReference>
<organism evidence="3 4">
    <name type="scientific">Cinara cedri</name>
    <dbReference type="NCBI Taxonomy" id="506608"/>
    <lineage>
        <taxon>Eukaryota</taxon>
        <taxon>Metazoa</taxon>
        <taxon>Ecdysozoa</taxon>
        <taxon>Arthropoda</taxon>
        <taxon>Hexapoda</taxon>
        <taxon>Insecta</taxon>
        <taxon>Pterygota</taxon>
        <taxon>Neoptera</taxon>
        <taxon>Paraneoptera</taxon>
        <taxon>Hemiptera</taxon>
        <taxon>Sternorrhyncha</taxon>
        <taxon>Aphidomorpha</taxon>
        <taxon>Aphidoidea</taxon>
        <taxon>Aphididae</taxon>
        <taxon>Lachninae</taxon>
        <taxon>Cinara</taxon>
    </lineage>
</organism>
<sequence length="1226" mass="141477">MSLLPEKEPLKFDVNLCGAPEEIVHLVDNIKKVGEQFLYHWKTFPIILPPTAITTKFQINGNDSTYGSGTDSNCTLARRAITSIRSINCRDLFVPPSFDELDAVAVNTKGEPRHLNIKQLESLRERGEFEVASLNFVGQTHKWRLTEWLQKGTERNRETLLDDLAFALQFLLVTARARLFSHFFSIAESIKAILTGFIKLIDIIFGVPSLQAHNLPEKIREERCRYLVAELICRPELEHALEHIISFVRKQLRRAATEKFEPSKEAMSPQIPIPYQFLTPKREEIDLRLFNRDIMKKALPVIMGLLERETRGWFLHFREKLIYELKTQKLSDEEIEKSVNEAVMKEYLQRVYKSILNNVELQMLGDGIPKLLINQAQCIVLMHRAVENVQRKIIKQKNTLSQRMQYTYPVLSRIGPWMRDKQRIAEEKFIQECQWSAHEEALTLCKEYNLHQAIYFLQRDLAFMREREPVLSKELKAVKIPTRTFHWLTQIWNPSNWTVRRSFQGQSETIPTVLSTTATAITTPRSNPSQAIFLVEKEITHTTTTRWPFWRVINYFYRTWTWTWNAMFFFGVVIPWCSPVSVRSLFCTESFYPDLELSQVNGTLFPRKSSLTSTLLSRLNSLWRHISKSRTHFETKPDTGFIGKGMTRHLNRIWNYVIKGIFGTLAMLIIFPVICLSVSLGSLVVALTCPLWMPLVTLLLHMFNGLIYDLDSPAEWKNRYFAIIEAVIWNIVLQGVLQPLIACFIAFILCPIITIILFIVTLLRYWFRLTWDSIIYHLVIKKRGRIPACDSFIVKRIAGPGMASDYYFQIHPEQALAAFEAKMELDELNAYQNLMEQKIQQPQKDFARFVEVCFGPFSAHLAKNGAYRVLEKEGQDLMTALQDKLERRLRELQSGLSANLKSKIRLTSKDLKVTVALASKMLEHWYPQHVIQKLSISEEEFWESKGLGINDWPALAVVFFTDIFSLDFLTPLDDTDTKFKLETEHSVDLSRFSNAIQNINIDGQCSEMSSPLYSSRGNIQIQSPYLEISAFNPRSKLLHCKFKKLENACNSITYTMLLGGRFKTGTRRHKAYLGTNSVSSQKNKSRPWKRPQQPYMADKLCIPLPVPHPAHIALIIYNRDSESPITLESENYIGILRALEDRTSDPLSTDYIPASSFDSADSRSSLTSESVEPEEQNVNVYNWQRDDWMLRARQTGAVRVELASPEDISLDSESTRVVFGTLGTTV</sequence>
<evidence type="ECO:0000256" key="2">
    <source>
        <dbReference type="SAM" id="Phobius"/>
    </source>
</evidence>
<keyword evidence="2" id="KW-0472">Membrane</keyword>
<dbReference type="Proteomes" id="UP000325440">
    <property type="component" value="Unassembled WGS sequence"/>
</dbReference>
<keyword evidence="2" id="KW-1133">Transmembrane helix</keyword>